<keyword evidence="1" id="KW-0472">Membrane</keyword>
<reference evidence="2 3" key="1">
    <citation type="submission" date="2019-11" db="EMBL/GenBank/DDBJ databases">
        <title>Draft genome sequences of five Paenibacillus species of dairy origin.</title>
        <authorList>
            <person name="Olajide A.M."/>
            <person name="Chen S."/>
            <person name="Lapointe G."/>
        </authorList>
    </citation>
    <scope>NUCLEOTIDE SEQUENCE [LARGE SCALE GENOMIC DNA]</scope>
    <source>
        <strain evidence="2 3">2CS3</strain>
    </source>
</reference>
<comment type="caution">
    <text evidence="2">The sequence shown here is derived from an EMBL/GenBank/DDBJ whole genome shotgun (WGS) entry which is preliminary data.</text>
</comment>
<dbReference type="Proteomes" id="UP000450917">
    <property type="component" value="Unassembled WGS sequence"/>
</dbReference>
<gene>
    <name evidence="2" type="ORF">GNP93_00315</name>
</gene>
<feature type="transmembrane region" description="Helical" evidence="1">
    <location>
        <begin position="6"/>
        <end position="34"/>
    </location>
</feature>
<protein>
    <submittedName>
        <fullName evidence="2">Uncharacterized protein</fullName>
    </submittedName>
</protein>
<organism evidence="2 3">
    <name type="scientific">Paenibacillus validus</name>
    <dbReference type="NCBI Taxonomy" id="44253"/>
    <lineage>
        <taxon>Bacteria</taxon>
        <taxon>Bacillati</taxon>
        <taxon>Bacillota</taxon>
        <taxon>Bacilli</taxon>
        <taxon>Bacillales</taxon>
        <taxon>Paenibacillaceae</taxon>
        <taxon>Paenibacillus</taxon>
    </lineage>
</organism>
<evidence type="ECO:0000313" key="2">
    <source>
        <dbReference type="EMBL" id="MUG69108.1"/>
    </source>
</evidence>
<keyword evidence="1" id="KW-1133">Transmembrane helix</keyword>
<dbReference type="EMBL" id="WNZX01000001">
    <property type="protein sequence ID" value="MUG69108.1"/>
    <property type="molecule type" value="Genomic_DNA"/>
</dbReference>
<evidence type="ECO:0000313" key="3">
    <source>
        <dbReference type="Proteomes" id="UP000450917"/>
    </source>
</evidence>
<name>A0A7X2Z6D3_9BACL</name>
<proteinExistence type="predicted"/>
<evidence type="ECO:0000256" key="1">
    <source>
        <dbReference type="SAM" id="Phobius"/>
    </source>
</evidence>
<dbReference type="RefSeq" id="WP_155613752.1">
    <property type="nucleotide sequence ID" value="NZ_JARTHJ010000383.1"/>
</dbReference>
<keyword evidence="1" id="KW-0812">Transmembrane</keyword>
<keyword evidence="3" id="KW-1185">Reference proteome</keyword>
<accession>A0A7X2Z6D3</accession>
<sequence>MLKKYSFYGITLDMLLVFGIFGLLLALIVGYAFLEQRRRSKPRRVRGGEDSA</sequence>
<dbReference type="AlphaFoldDB" id="A0A7X2Z6D3"/>